<evidence type="ECO:0000313" key="1">
    <source>
        <dbReference type="EMBL" id="SON49695.1"/>
    </source>
</evidence>
<reference evidence="1 2" key="1">
    <citation type="submission" date="2017-10" db="EMBL/GenBank/DDBJ databases">
        <authorList>
            <person name="Banno H."/>
            <person name="Chua N.-H."/>
        </authorList>
    </citation>
    <scope>NUCLEOTIDE SEQUENCE [LARGE SCALE GENOMIC DNA]</scope>
    <source>
        <strain evidence="1">Vibrio tapetis CECT4600</strain>
    </source>
</reference>
<organism evidence="1 2">
    <name type="scientific">Vibrio tapetis subsp. tapetis</name>
    <dbReference type="NCBI Taxonomy" id="1671868"/>
    <lineage>
        <taxon>Bacteria</taxon>
        <taxon>Pseudomonadati</taxon>
        <taxon>Pseudomonadota</taxon>
        <taxon>Gammaproteobacteria</taxon>
        <taxon>Vibrionales</taxon>
        <taxon>Vibrionaceae</taxon>
        <taxon>Vibrio</taxon>
    </lineage>
</organism>
<dbReference type="OrthoDB" id="5828711at2"/>
<gene>
    <name evidence="1" type="ORF">VTAP4600_A1716</name>
</gene>
<sequence>MQPKTLETYPTLTLCHIDKLSNHTANFMASRSRERTFLPKAGAKWWQVRFASPIILEQFISTIYLHGFFDDIEIQGLQVEIQTKTDISAQLIQTLTGKDDQLSITNMQSEVIKINNDSHAMVCNSKNSGAMVFSGELTTHFQFDATPSAWMVLEELSKTVSIHDIIHFDPIGHVIVRGGEEVREALEKQLNLFEE</sequence>
<dbReference type="KEGG" id="vta:A1716"/>
<dbReference type="AlphaFoldDB" id="A0A2N8ZCR4"/>
<dbReference type="RefSeq" id="WP_102522319.1">
    <property type="nucleotide sequence ID" value="NZ_LT960611.1"/>
</dbReference>
<dbReference type="EMBL" id="LT960611">
    <property type="protein sequence ID" value="SON49695.1"/>
    <property type="molecule type" value="Genomic_DNA"/>
</dbReference>
<keyword evidence="2" id="KW-1185">Reference proteome</keyword>
<proteinExistence type="predicted"/>
<evidence type="ECO:0000313" key="2">
    <source>
        <dbReference type="Proteomes" id="UP000235828"/>
    </source>
</evidence>
<accession>A0A2N8ZCR4</accession>
<dbReference type="Proteomes" id="UP000235828">
    <property type="component" value="Chromosome A"/>
</dbReference>
<protein>
    <submittedName>
        <fullName evidence="1">Uncharacterized protein</fullName>
    </submittedName>
</protein>
<name>A0A2N8ZCR4_9VIBR</name>